<dbReference type="GO" id="GO:0005524">
    <property type="term" value="F:ATP binding"/>
    <property type="evidence" value="ECO:0007669"/>
    <property type="project" value="UniProtKB-UniRule"/>
</dbReference>
<feature type="active site" description="Nucleophile" evidence="8">
    <location>
        <position position="328"/>
    </location>
</feature>
<evidence type="ECO:0000256" key="5">
    <source>
        <dbReference type="ARBA" id="ARBA00022840"/>
    </source>
</evidence>
<dbReference type="GO" id="GO:0009236">
    <property type="term" value="P:cobalamin biosynthetic process"/>
    <property type="evidence" value="ECO:0007669"/>
    <property type="project" value="UniProtKB-UniRule"/>
</dbReference>
<comment type="miscellaneous">
    <text evidence="8">The a and c carboxylates of cobyrinate are activated for nucleophilic attack via formation of a phosphorylated intermediate by ATP. CbiA catalyzes first the amidation of the c-carboxylate, and then that of the a-carboxylate.</text>
</comment>
<dbReference type="SUPFAM" id="SSF52540">
    <property type="entry name" value="P-loop containing nucleoside triphosphate hydrolases"/>
    <property type="match status" value="1"/>
</dbReference>
<reference evidence="11" key="1">
    <citation type="submission" date="2024-01" db="EMBL/GenBank/DDBJ databases">
        <title>The first autotrophic representatives of the genus Thermodesulfovibrio.</title>
        <authorList>
            <person name="Maltseva A.I."/>
            <person name="Elcheninov A.G."/>
            <person name="Kublanov I.V."/>
            <person name="Lebedinsky A.V."/>
            <person name="Frolov E.N."/>
        </authorList>
    </citation>
    <scope>NUCLEOTIDE SEQUENCE</scope>
    <source>
        <strain evidence="11">3907-1M</strain>
    </source>
</reference>
<dbReference type="EC" id="6.3.5.11" evidence="8"/>
<dbReference type="InterPro" id="IPR002586">
    <property type="entry name" value="CobQ/CobB/MinD/ParA_Nub-bd_dom"/>
</dbReference>
<keyword evidence="5 8" id="KW-0067">ATP-binding</keyword>
<dbReference type="NCBIfam" id="TIGR00379">
    <property type="entry name" value="cobB"/>
    <property type="match status" value="1"/>
</dbReference>
<feature type="domain" description="CobB/CobQ-like glutamine amidotransferase" evidence="10">
    <location>
        <begin position="246"/>
        <end position="435"/>
    </location>
</feature>
<dbReference type="Pfam" id="PF07685">
    <property type="entry name" value="GATase_3"/>
    <property type="match status" value="1"/>
</dbReference>
<name>A0AAU8GV72_9BACT</name>
<accession>A0AAU8GV72</accession>
<evidence type="ECO:0000256" key="4">
    <source>
        <dbReference type="ARBA" id="ARBA00022741"/>
    </source>
</evidence>
<keyword evidence="4 8" id="KW-0547">Nucleotide-binding</keyword>
<evidence type="ECO:0000256" key="1">
    <source>
        <dbReference type="ARBA" id="ARBA00001946"/>
    </source>
</evidence>
<dbReference type="RefSeq" id="WP_353683837.1">
    <property type="nucleotide sequence ID" value="NZ_CP144373.1"/>
</dbReference>
<comment type="cofactor">
    <cofactor evidence="1 8">
        <name>Mg(2+)</name>
        <dbReference type="ChEBI" id="CHEBI:18420"/>
    </cofactor>
</comment>
<dbReference type="KEGG" id="taut:V4D30_08110"/>
<comment type="function">
    <text evidence="8">Catalyzes the ATP-dependent amidation of the two carboxylate groups at positions a and c of cobyrinate, using either L-glutamine or ammonia as the nitrogen source.</text>
</comment>
<dbReference type="GO" id="GO:0042242">
    <property type="term" value="F:cobyrinic acid a,c-diamide synthase activity"/>
    <property type="evidence" value="ECO:0007669"/>
    <property type="project" value="UniProtKB-UniRule"/>
</dbReference>
<gene>
    <name evidence="8" type="primary">cbiA</name>
    <name evidence="11" type="ORF">V4D30_08110</name>
</gene>
<dbReference type="Gene3D" id="3.40.50.880">
    <property type="match status" value="1"/>
</dbReference>
<dbReference type="SUPFAM" id="SSF52317">
    <property type="entry name" value="Class I glutamine amidotransferase-like"/>
    <property type="match status" value="1"/>
</dbReference>
<comment type="similarity">
    <text evidence="8">Belongs to the CobB/CbiA family.</text>
</comment>
<dbReference type="InterPro" id="IPR011698">
    <property type="entry name" value="GATase_3"/>
</dbReference>
<dbReference type="Gene3D" id="3.40.50.300">
    <property type="entry name" value="P-loop containing nucleotide triphosphate hydrolases"/>
    <property type="match status" value="1"/>
</dbReference>
<dbReference type="PANTHER" id="PTHR43873:SF1">
    <property type="entry name" value="COBYRINATE A,C-DIAMIDE SYNTHASE"/>
    <property type="match status" value="1"/>
</dbReference>
<dbReference type="Pfam" id="PF01656">
    <property type="entry name" value="CbiA"/>
    <property type="match status" value="1"/>
</dbReference>
<feature type="domain" description="CobQ/CobB/MinD/ParA nucleotide binding" evidence="9">
    <location>
        <begin position="6"/>
        <end position="189"/>
    </location>
</feature>
<dbReference type="CDD" id="cd05388">
    <property type="entry name" value="CobB_N"/>
    <property type="match status" value="1"/>
</dbReference>
<keyword evidence="6 8" id="KW-0460">Magnesium</keyword>
<evidence type="ECO:0000313" key="11">
    <source>
        <dbReference type="EMBL" id="XCH46299.1"/>
    </source>
</evidence>
<comment type="catalytic activity">
    <reaction evidence="8">
        <text>cob(II)yrinate + 2 L-glutamine + 2 ATP + 2 H2O = cob(II)yrinate a,c diamide + 2 L-glutamate + 2 ADP + 2 phosphate + 2 H(+)</text>
        <dbReference type="Rhea" id="RHEA:26289"/>
        <dbReference type="ChEBI" id="CHEBI:15377"/>
        <dbReference type="ChEBI" id="CHEBI:15378"/>
        <dbReference type="ChEBI" id="CHEBI:29985"/>
        <dbReference type="ChEBI" id="CHEBI:30616"/>
        <dbReference type="ChEBI" id="CHEBI:43474"/>
        <dbReference type="ChEBI" id="CHEBI:58359"/>
        <dbReference type="ChEBI" id="CHEBI:58537"/>
        <dbReference type="ChEBI" id="CHEBI:58894"/>
        <dbReference type="ChEBI" id="CHEBI:456216"/>
        <dbReference type="EC" id="6.3.5.11"/>
    </reaction>
</comment>
<dbReference type="InterPro" id="IPR029062">
    <property type="entry name" value="Class_I_gatase-like"/>
</dbReference>
<keyword evidence="3 8" id="KW-0436">Ligase</keyword>
<dbReference type="PANTHER" id="PTHR43873">
    <property type="entry name" value="COBYRINATE A,C-DIAMIDE SYNTHASE"/>
    <property type="match status" value="1"/>
</dbReference>
<keyword evidence="7 8" id="KW-0315">Glutamine amidotransferase</keyword>
<evidence type="ECO:0000256" key="3">
    <source>
        <dbReference type="ARBA" id="ARBA00022598"/>
    </source>
</evidence>
<organism evidence="11">
    <name type="scientific">Thermodesulfovibrio autotrophicus</name>
    <dbReference type="NCBI Taxonomy" id="3118333"/>
    <lineage>
        <taxon>Bacteria</taxon>
        <taxon>Pseudomonadati</taxon>
        <taxon>Nitrospirota</taxon>
        <taxon>Thermodesulfovibrionia</taxon>
        <taxon>Thermodesulfovibrionales</taxon>
        <taxon>Thermodesulfovibrionaceae</taxon>
        <taxon>Thermodesulfovibrio</taxon>
    </lineage>
</organism>
<comment type="pathway">
    <text evidence="8">Cofactor biosynthesis; adenosylcobalamin biosynthesis; cob(II)yrinate a,c-diamide from sirohydrochlorin (anaerobic route): step 10/10.</text>
</comment>
<comment type="domain">
    <text evidence="8">Comprises of two domains. The C-terminal domain contains the binding site for glutamine and catalyzes the hydrolysis of this substrate to glutamate and ammonia. The N-terminal domain is anticipated to bind ATP and cobyrinate and catalyzes the ultimate synthesis of the diamide product. The ammonia produced via the glutaminase domain is probably translocated to the adjacent domain via a molecular tunnel, where it reacts with an activated intermediate.</text>
</comment>
<sequence length="457" mass="51493">MYPRVLIAGVRGGAGKTTVALSIISLLVKKGLNVIAFKKGPDYIDSGWLSLFSKNPCYNLDTFMIPPERVVQSFIERARGDISVIEGNRGLYDGLDAEGTVCSAELAKLLKCPVILVIDCTKMTRSVAALINGFTQFDRQLSIKAVVLNQLANARHEKIIKESIKKYCDVKIVGLLPRFKDLKMPERHMGLLPYQEHEEKEEARKFIDKVSQHIDIEKIIEIAKDAEALHYDPMESSESLDGRGLKIGVIRDRVFQFYYEENLEELKKTGASIVLINSLEDRALPDVDALYIGGGFPETNVKYLVKNFSFMNDIKQKAEEGLPIYAECGGLMYLCKTLITQEGSFPMIGIFPLTLNMFKKPQAHGYVVAKVEEDNPFYEKGLQIKGHEFHYSKVIEYDKLPQMCFTMERGQGIINSKDGVIYKNAIGTYVHIHALGCKEWISGILKRAKIYKESKNA</sequence>
<keyword evidence="2 8" id="KW-0169">Cobalamin biosynthesis</keyword>
<evidence type="ECO:0000259" key="9">
    <source>
        <dbReference type="Pfam" id="PF01656"/>
    </source>
</evidence>
<dbReference type="InterPro" id="IPR004484">
    <property type="entry name" value="CbiA/CobB_synth"/>
</dbReference>
<dbReference type="HAMAP" id="MF_00027">
    <property type="entry name" value="CobB_CbiA"/>
    <property type="match status" value="1"/>
</dbReference>
<evidence type="ECO:0000259" key="10">
    <source>
        <dbReference type="Pfam" id="PF07685"/>
    </source>
</evidence>
<feature type="site" description="Increases nucleophilicity of active site Cys" evidence="8">
    <location>
        <position position="431"/>
    </location>
</feature>
<evidence type="ECO:0000256" key="7">
    <source>
        <dbReference type="ARBA" id="ARBA00022962"/>
    </source>
</evidence>
<dbReference type="EMBL" id="CP144373">
    <property type="protein sequence ID" value="XCH46299.1"/>
    <property type="molecule type" value="Genomic_DNA"/>
</dbReference>
<evidence type="ECO:0000256" key="2">
    <source>
        <dbReference type="ARBA" id="ARBA00022573"/>
    </source>
</evidence>
<dbReference type="PROSITE" id="PS51274">
    <property type="entry name" value="GATASE_COBBQ"/>
    <property type="match status" value="1"/>
</dbReference>
<dbReference type="CDD" id="cd03130">
    <property type="entry name" value="GATase1_CobB"/>
    <property type="match status" value="1"/>
</dbReference>
<evidence type="ECO:0000256" key="8">
    <source>
        <dbReference type="HAMAP-Rule" id="MF_00027"/>
    </source>
</evidence>
<proteinExistence type="inferred from homology"/>
<dbReference type="NCBIfam" id="NF002204">
    <property type="entry name" value="PRK01077.1"/>
    <property type="match status" value="1"/>
</dbReference>
<evidence type="ECO:0000256" key="6">
    <source>
        <dbReference type="ARBA" id="ARBA00022842"/>
    </source>
</evidence>
<dbReference type="InterPro" id="IPR027417">
    <property type="entry name" value="P-loop_NTPase"/>
</dbReference>
<dbReference type="AlphaFoldDB" id="A0AAU8GV72"/>
<protein>
    <recommendedName>
        <fullName evidence="8">Cobyrinate a,c-diamide synthase</fullName>
        <ecNumber evidence="8">6.3.5.11</ecNumber>
    </recommendedName>
    <alternativeName>
        <fullName evidence="8">Cobyrinic acid a,c-diamide synthetase</fullName>
    </alternativeName>
</protein>